<dbReference type="GO" id="GO:0016020">
    <property type="term" value="C:membrane"/>
    <property type="evidence" value="ECO:0007669"/>
    <property type="project" value="UniProtKB-SubCell"/>
</dbReference>
<comment type="subcellular location">
    <subcellularLocation>
        <location evidence="1">Membrane</location>
        <topology evidence="1">Multi-pass membrane protein</topology>
    </subcellularLocation>
</comment>
<dbReference type="Proteomes" id="UP000218887">
    <property type="component" value="Unassembled WGS sequence"/>
</dbReference>
<dbReference type="InterPro" id="IPR032808">
    <property type="entry name" value="DoxX"/>
</dbReference>
<feature type="transmembrane region" description="Helical" evidence="5">
    <location>
        <begin position="58"/>
        <end position="80"/>
    </location>
</feature>
<feature type="transmembrane region" description="Helical" evidence="5">
    <location>
        <begin position="87"/>
        <end position="109"/>
    </location>
</feature>
<sequence length="167" mass="18088">MIMSFIRSNKIVAAVLALLRIYIGYRWVTAGFGKMTSGGFEAGGFIQMATENSAVPGWWAAFLETVALPYQGIFSLMVMWGELLVGIALILGIFTNFAALMGIVMNLSFLFSGSGMIDAQMATAAVFLVIAGNNAGRLGLDRWILPFLKSAIIKQHKKQDSEDVVVV</sequence>
<comment type="caution">
    <text evidence="6">The sequence shown here is derived from an EMBL/GenBank/DDBJ whole genome shotgun (WGS) entry which is preliminary data.</text>
</comment>
<evidence type="ECO:0000313" key="7">
    <source>
        <dbReference type="Proteomes" id="UP000218887"/>
    </source>
</evidence>
<dbReference type="OrthoDB" id="26941at2"/>
<keyword evidence="3 5" id="KW-1133">Transmembrane helix</keyword>
<proteinExistence type="predicted"/>
<keyword evidence="4 5" id="KW-0472">Membrane</keyword>
<organism evidence="6 7">
    <name type="scientific">Virgibacillus profundi</name>
    <dbReference type="NCBI Taxonomy" id="2024555"/>
    <lineage>
        <taxon>Bacteria</taxon>
        <taxon>Bacillati</taxon>
        <taxon>Bacillota</taxon>
        <taxon>Bacilli</taxon>
        <taxon>Bacillales</taxon>
        <taxon>Bacillaceae</taxon>
        <taxon>Virgibacillus</taxon>
    </lineage>
</organism>
<evidence type="ECO:0000256" key="4">
    <source>
        <dbReference type="ARBA" id="ARBA00023136"/>
    </source>
</evidence>
<keyword evidence="2 5" id="KW-0812">Transmembrane</keyword>
<feature type="transmembrane region" description="Helical" evidence="5">
    <location>
        <begin position="121"/>
        <end position="140"/>
    </location>
</feature>
<evidence type="ECO:0000256" key="1">
    <source>
        <dbReference type="ARBA" id="ARBA00004141"/>
    </source>
</evidence>
<accession>A0A2A2IHL1</accession>
<evidence type="ECO:0000313" key="6">
    <source>
        <dbReference type="EMBL" id="PAV30806.1"/>
    </source>
</evidence>
<protein>
    <submittedName>
        <fullName evidence="6">Crp/Fnr family transcriptional regulator</fullName>
    </submittedName>
</protein>
<reference evidence="6 7" key="1">
    <citation type="submission" date="2017-08" db="EMBL/GenBank/DDBJ databases">
        <title>Virgibacillus indicus sp. nov. and Virgibacillus profoundi sp. nov, two moderately halophilic bacteria isolated from marine sediment by using the Microfluidic Streak Plate.</title>
        <authorList>
            <person name="Xu B."/>
            <person name="Hu B."/>
            <person name="Wang J."/>
            <person name="Zhu Y."/>
            <person name="Huang L."/>
            <person name="Du W."/>
            <person name="Huang Y."/>
        </authorList>
    </citation>
    <scope>NUCLEOTIDE SEQUENCE [LARGE SCALE GENOMIC DNA]</scope>
    <source>
        <strain evidence="6 7">IO3-P3-H5</strain>
    </source>
</reference>
<evidence type="ECO:0000256" key="5">
    <source>
        <dbReference type="SAM" id="Phobius"/>
    </source>
</evidence>
<name>A0A2A2IHL1_9BACI</name>
<keyword evidence="7" id="KW-1185">Reference proteome</keyword>
<dbReference type="EMBL" id="NPOA01000002">
    <property type="protein sequence ID" value="PAV30806.1"/>
    <property type="molecule type" value="Genomic_DNA"/>
</dbReference>
<dbReference type="PANTHER" id="PTHR39157:SF1">
    <property type="entry name" value="DOXX FAMILY PROTEIN"/>
    <property type="match status" value="1"/>
</dbReference>
<dbReference type="PANTHER" id="PTHR39157">
    <property type="entry name" value="INTEGRAL MEMBRANE PROTEIN-RELATED"/>
    <property type="match status" value="1"/>
</dbReference>
<dbReference type="AlphaFoldDB" id="A0A2A2IHL1"/>
<gene>
    <name evidence="6" type="ORF">CIL05_03545</name>
</gene>
<evidence type="ECO:0000256" key="2">
    <source>
        <dbReference type="ARBA" id="ARBA00022692"/>
    </source>
</evidence>
<dbReference type="Pfam" id="PF07681">
    <property type="entry name" value="DoxX"/>
    <property type="match status" value="1"/>
</dbReference>
<evidence type="ECO:0000256" key="3">
    <source>
        <dbReference type="ARBA" id="ARBA00022989"/>
    </source>
</evidence>